<evidence type="ECO:0000256" key="4">
    <source>
        <dbReference type="SAM" id="SignalP"/>
    </source>
</evidence>
<keyword evidence="6" id="KW-1185">Reference proteome</keyword>
<sequence>MGTFILFTIFAIYVAGAAAVINCRASPNDSALAVVIYGEKAFHLLCRTTGALTVNRTTQWLRTGDDCYVPSYYINIDEDTKKMLPECAKLDAKEPCTLPNQAGFDLIQRYEGFLDRPRTDTSSGLTYIGYGHQCASAKCDQEFVEIRKFPISKTQASVILWHDLHKTTACLADMLADDIDTTPLKLSENMWSALVSWTFSTGCDLAAKSQLVARIRHGESPVAVVAAELPKRTVIHGMSVSDLTYRREAELTLFRTRSPHLAYPHCIQK</sequence>
<dbReference type="InterPro" id="IPR002196">
    <property type="entry name" value="Glyco_hydro_24"/>
</dbReference>
<dbReference type="SUPFAM" id="SSF53955">
    <property type="entry name" value="Lysozyme-like"/>
    <property type="match status" value="1"/>
</dbReference>
<dbReference type="Pfam" id="PF00959">
    <property type="entry name" value="Phage_lysozyme"/>
    <property type="match status" value="1"/>
</dbReference>
<dbReference type="GO" id="GO:0042742">
    <property type="term" value="P:defense response to bacterium"/>
    <property type="evidence" value="ECO:0007669"/>
    <property type="project" value="UniProtKB-KW"/>
</dbReference>
<dbReference type="Proteomes" id="UP001140074">
    <property type="component" value="Unassembled WGS sequence"/>
</dbReference>
<comment type="caution">
    <text evidence="5">The sequence shown here is derived from an EMBL/GenBank/DDBJ whole genome shotgun (WGS) entry which is preliminary data.</text>
</comment>
<dbReference type="PANTHER" id="PTHR38107:SF3">
    <property type="entry name" value="LYSOZYME RRRD-RELATED"/>
    <property type="match status" value="1"/>
</dbReference>
<evidence type="ECO:0000256" key="1">
    <source>
        <dbReference type="ARBA" id="ARBA00022529"/>
    </source>
</evidence>
<keyword evidence="2" id="KW-0081">Bacteriolytic enzyme</keyword>
<dbReference type="GO" id="GO:0031640">
    <property type="term" value="P:killing of cells of another organism"/>
    <property type="evidence" value="ECO:0007669"/>
    <property type="project" value="UniProtKB-KW"/>
</dbReference>
<reference evidence="5" key="1">
    <citation type="submission" date="2022-07" db="EMBL/GenBank/DDBJ databases">
        <title>Phylogenomic reconstructions and comparative analyses of Kickxellomycotina fungi.</title>
        <authorList>
            <person name="Reynolds N.K."/>
            <person name="Stajich J.E."/>
            <person name="Barry K."/>
            <person name="Grigoriev I.V."/>
            <person name="Crous P."/>
            <person name="Smith M.E."/>
        </authorList>
    </citation>
    <scope>NUCLEOTIDE SEQUENCE</scope>
    <source>
        <strain evidence="5">RSA 476</strain>
    </source>
</reference>
<proteinExistence type="predicted"/>
<evidence type="ECO:0000256" key="3">
    <source>
        <dbReference type="ARBA" id="ARBA00023200"/>
    </source>
</evidence>
<keyword evidence="4" id="KW-0732">Signal</keyword>
<dbReference type="InterPro" id="IPR051018">
    <property type="entry name" value="Bacteriophage_GH24"/>
</dbReference>
<dbReference type="GO" id="GO:0009253">
    <property type="term" value="P:peptidoglycan catabolic process"/>
    <property type="evidence" value="ECO:0007669"/>
    <property type="project" value="InterPro"/>
</dbReference>
<dbReference type="InterPro" id="IPR033907">
    <property type="entry name" value="Endolysin_autolysin"/>
</dbReference>
<protein>
    <recommendedName>
        <fullName evidence="7">Lysozyme</fullName>
    </recommendedName>
</protein>
<evidence type="ECO:0008006" key="7">
    <source>
        <dbReference type="Google" id="ProtNLM"/>
    </source>
</evidence>
<dbReference type="PANTHER" id="PTHR38107">
    <property type="match status" value="1"/>
</dbReference>
<dbReference type="CDD" id="cd00737">
    <property type="entry name" value="lyz_endolysin_autolysin"/>
    <property type="match status" value="1"/>
</dbReference>
<dbReference type="GO" id="GO:0016998">
    <property type="term" value="P:cell wall macromolecule catabolic process"/>
    <property type="evidence" value="ECO:0007669"/>
    <property type="project" value="InterPro"/>
</dbReference>
<keyword evidence="3" id="KW-1035">Host cytoplasm</keyword>
<dbReference type="EMBL" id="JANBUY010000136">
    <property type="protein sequence ID" value="KAJ2863120.1"/>
    <property type="molecule type" value="Genomic_DNA"/>
</dbReference>
<dbReference type="AlphaFoldDB" id="A0A9W8IH25"/>
<feature type="signal peptide" evidence="4">
    <location>
        <begin position="1"/>
        <end position="19"/>
    </location>
</feature>
<evidence type="ECO:0000313" key="5">
    <source>
        <dbReference type="EMBL" id="KAJ2863120.1"/>
    </source>
</evidence>
<dbReference type="InterPro" id="IPR023346">
    <property type="entry name" value="Lysozyme-like_dom_sf"/>
</dbReference>
<keyword evidence="1" id="KW-0929">Antimicrobial</keyword>
<evidence type="ECO:0000256" key="2">
    <source>
        <dbReference type="ARBA" id="ARBA00022638"/>
    </source>
</evidence>
<dbReference type="Gene3D" id="1.10.530.40">
    <property type="match status" value="1"/>
</dbReference>
<accession>A0A9W8IH25</accession>
<name>A0A9W8IH25_9FUNG</name>
<dbReference type="GO" id="GO:0003796">
    <property type="term" value="F:lysozyme activity"/>
    <property type="evidence" value="ECO:0007669"/>
    <property type="project" value="InterPro"/>
</dbReference>
<gene>
    <name evidence="5" type="ORF">GGH94_003821</name>
</gene>
<feature type="chain" id="PRO_5040781545" description="Lysozyme" evidence="4">
    <location>
        <begin position="20"/>
        <end position="269"/>
    </location>
</feature>
<organism evidence="5 6">
    <name type="scientific">Coemansia aciculifera</name>
    <dbReference type="NCBI Taxonomy" id="417176"/>
    <lineage>
        <taxon>Eukaryota</taxon>
        <taxon>Fungi</taxon>
        <taxon>Fungi incertae sedis</taxon>
        <taxon>Zoopagomycota</taxon>
        <taxon>Kickxellomycotina</taxon>
        <taxon>Kickxellomycetes</taxon>
        <taxon>Kickxellales</taxon>
        <taxon>Kickxellaceae</taxon>
        <taxon>Coemansia</taxon>
    </lineage>
</organism>
<evidence type="ECO:0000313" key="6">
    <source>
        <dbReference type="Proteomes" id="UP001140074"/>
    </source>
</evidence>
<dbReference type="InterPro" id="IPR023347">
    <property type="entry name" value="Lysozyme_dom_sf"/>
</dbReference>